<dbReference type="VEuPathDB" id="VectorBase:ASTEI09668"/>
<evidence type="ECO:0000256" key="5">
    <source>
        <dbReference type="ARBA" id="ARBA00022737"/>
    </source>
</evidence>
<dbReference type="OMA" id="CHDYFAN"/>
<evidence type="ECO:0000313" key="9">
    <source>
        <dbReference type="Proteomes" id="UP000076408"/>
    </source>
</evidence>
<reference evidence="8" key="2">
    <citation type="submission" date="2020-05" db="UniProtKB">
        <authorList>
            <consortium name="EnsemblMetazoa"/>
        </authorList>
    </citation>
    <scope>IDENTIFICATION</scope>
    <source>
        <strain evidence="8">Indian</strain>
    </source>
</reference>
<evidence type="ECO:0000256" key="1">
    <source>
        <dbReference type="ARBA" id="ARBA00004498"/>
    </source>
</evidence>
<keyword evidence="4" id="KW-0433">Leucine-rich repeat</keyword>
<dbReference type="VEuPathDB" id="VectorBase:ASTE002463"/>
<dbReference type="InterPro" id="IPR001611">
    <property type="entry name" value="Leu-rich_rpt"/>
</dbReference>
<evidence type="ECO:0000256" key="4">
    <source>
        <dbReference type="ARBA" id="ARBA00022614"/>
    </source>
</evidence>
<organism evidence="8 9">
    <name type="scientific">Anopheles stephensi</name>
    <name type="common">Indo-Pakistan malaria mosquito</name>
    <dbReference type="NCBI Taxonomy" id="30069"/>
    <lineage>
        <taxon>Eukaryota</taxon>
        <taxon>Metazoa</taxon>
        <taxon>Ecdysozoa</taxon>
        <taxon>Arthropoda</taxon>
        <taxon>Hexapoda</taxon>
        <taxon>Insecta</taxon>
        <taxon>Pterygota</taxon>
        <taxon>Neoptera</taxon>
        <taxon>Endopterygota</taxon>
        <taxon>Diptera</taxon>
        <taxon>Nematocera</taxon>
        <taxon>Culicoidea</taxon>
        <taxon>Culicidae</taxon>
        <taxon>Anophelinae</taxon>
        <taxon>Anopheles</taxon>
    </lineage>
</organism>
<keyword evidence="7" id="KW-0325">Glycoprotein</keyword>
<evidence type="ECO:0000256" key="3">
    <source>
        <dbReference type="ARBA" id="ARBA00022530"/>
    </source>
</evidence>
<dbReference type="PANTHER" id="PTHR45712:SF4">
    <property type="entry name" value="FIBROMODULIN"/>
    <property type="match status" value="1"/>
</dbReference>
<evidence type="ECO:0000256" key="7">
    <source>
        <dbReference type="ARBA" id="ARBA00023180"/>
    </source>
</evidence>
<evidence type="ECO:0008006" key="10">
    <source>
        <dbReference type="Google" id="ProtNLM"/>
    </source>
</evidence>
<keyword evidence="3" id="KW-0272">Extracellular matrix</keyword>
<dbReference type="Gene3D" id="3.80.10.10">
    <property type="entry name" value="Ribonuclease Inhibitor"/>
    <property type="match status" value="1"/>
</dbReference>
<dbReference type="EnsemblMetazoa" id="ASTEI09668-RA">
    <property type="protein sequence ID" value="ASTEI09668-PA"/>
    <property type="gene ID" value="ASTEI09668"/>
</dbReference>
<name>A0A182YMI2_ANOST</name>
<sequence length="341" mass="39323">MYHKFVIALLLVLPTTPYQIVCVYDACTISNIDINRDGLYAFSFLTNETQTLILKRATGKRFDFSFLQIIPTLELIVLEHCKFEELVMLRFNIPASLVLRYVSLKHIRFHASDSTLKDIRLFRVPFNVIPRTVLKLRQLVDLEQCRSRMSHLQLSVLRNLESLANLNLSYNKIRTVTVDTSGDCCAQLRSLNLVGNMLVRFNFGVLIYLQRLERVFLGHNHIATINTQENHSYLPKVEFCSWKNYYLALVGDNATNPRPPQCHDYFANLKLITLNHNRLIRIDLSKFERMNVLADLDLAFNDIKTIEIAKGRLPISLNMSELKGSAGYLHDLSPDVFSETQ</sequence>
<dbReference type="KEGG" id="aste:118504098"/>
<evidence type="ECO:0000256" key="6">
    <source>
        <dbReference type="ARBA" id="ARBA00022974"/>
    </source>
</evidence>
<dbReference type="PANTHER" id="PTHR45712">
    <property type="entry name" value="AGAP008170-PA"/>
    <property type="match status" value="1"/>
</dbReference>
<dbReference type="Pfam" id="PF13855">
    <property type="entry name" value="LRR_8"/>
    <property type="match status" value="1"/>
</dbReference>
<dbReference type="GO" id="GO:0005615">
    <property type="term" value="C:extracellular space"/>
    <property type="evidence" value="ECO:0007669"/>
    <property type="project" value="TreeGrafter"/>
</dbReference>
<dbReference type="InterPro" id="IPR050333">
    <property type="entry name" value="SLRP"/>
</dbReference>
<protein>
    <recommendedName>
        <fullName evidence="10">Leucine rich immune protein (Coil-less)</fullName>
    </recommendedName>
</protein>
<comment type="subcellular location">
    <subcellularLocation>
        <location evidence="1">Secreted</location>
        <location evidence="1">Extracellular space</location>
        <location evidence="1">Extracellular matrix</location>
    </subcellularLocation>
</comment>
<keyword evidence="9" id="KW-1185">Reference proteome</keyword>
<accession>A0A182YMI2</accession>
<keyword evidence="5" id="KW-0677">Repeat</keyword>
<dbReference type="AlphaFoldDB" id="A0A182YMI2"/>
<reference evidence="9" key="1">
    <citation type="journal article" date="2014" name="Genome Biol.">
        <title>Genome analysis of a major urban malaria vector mosquito, Anopheles stephensi.</title>
        <authorList>
            <person name="Jiang X."/>
            <person name="Peery A."/>
            <person name="Hall A.B."/>
            <person name="Sharma A."/>
            <person name="Chen X.G."/>
            <person name="Waterhouse R.M."/>
            <person name="Komissarov A."/>
            <person name="Riehle M.M."/>
            <person name="Shouche Y."/>
            <person name="Sharakhova M.V."/>
            <person name="Lawson D."/>
            <person name="Pakpour N."/>
            <person name="Arensburger P."/>
            <person name="Davidson V.L."/>
            <person name="Eiglmeier K."/>
            <person name="Emrich S."/>
            <person name="George P."/>
            <person name="Kennedy R.C."/>
            <person name="Mane S.P."/>
            <person name="Maslen G."/>
            <person name="Oringanje C."/>
            <person name="Qi Y."/>
            <person name="Settlage R."/>
            <person name="Tojo M."/>
            <person name="Tubio J.M."/>
            <person name="Unger M.F."/>
            <person name="Wang B."/>
            <person name="Vernick K.D."/>
            <person name="Ribeiro J.M."/>
            <person name="James A.A."/>
            <person name="Michel K."/>
            <person name="Riehle M.A."/>
            <person name="Luckhart S."/>
            <person name="Sharakhov I.V."/>
            <person name="Tu Z."/>
        </authorList>
    </citation>
    <scope>NUCLEOTIDE SEQUENCE [LARGE SCALE GENOMIC DNA]</scope>
    <source>
        <strain evidence="9">Indian</strain>
    </source>
</reference>
<keyword evidence="6" id="KW-0654">Proteoglycan</keyword>
<keyword evidence="2" id="KW-0964">Secreted</keyword>
<dbReference type="RefSeq" id="XP_035894075.1">
    <property type="nucleotide sequence ID" value="XM_036038182.1"/>
</dbReference>
<dbReference type="OrthoDB" id="1055097at2759"/>
<proteinExistence type="predicted"/>
<dbReference type="STRING" id="30069.A0A182YMI2"/>
<evidence type="ECO:0000256" key="2">
    <source>
        <dbReference type="ARBA" id="ARBA00022525"/>
    </source>
</evidence>
<dbReference type="SUPFAM" id="SSF52058">
    <property type="entry name" value="L domain-like"/>
    <property type="match status" value="1"/>
</dbReference>
<dbReference type="Proteomes" id="UP000076408">
    <property type="component" value="Unassembled WGS sequence"/>
</dbReference>
<evidence type="ECO:0000313" key="8">
    <source>
        <dbReference type="EnsemblMetazoa" id="ASTEI09668-PA"/>
    </source>
</evidence>
<dbReference type="VEuPathDB" id="VectorBase:ASTEI20_041020"/>
<dbReference type="GeneID" id="118504098"/>
<dbReference type="InterPro" id="IPR032675">
    <property type="entry name" value="LRR_dom_sf"/>
</dbReference>